<accession>A0A3B0TQ89</accession>
<gene>
    <name evidence="1" type="ORF">MNBD_BACTEROID05-1319</name>
</gene>
<dbReference type="AlphaFoldDB" id="A0A3B0TQ89"/>
<proteinExistence type="predicted"/>
<sequence length="80" mass="9104">MIIKGRLYDEAFNQWLEATFYDHKSVWVLAKKAGLSATVIQDIRSGKQKDMKVKNFIHVVHACGYNVVLDNGKERIPIGV</sequence>
<name>A0A3B0TQ89_9ZZZZ</name>
<reference evidence="1" key="1">
    <citation type="submission" date="2018-06" db="EMBL/GenBank/DDBJ databases">
        <authorList>
            <person name="Zhirakovskaya E."/>
        </authorList>
    </citation>
    <scope>NUCLEOTIDE SEQUENCE</scope>
</reference>
<dbReference type="EMBL" id="UOEN01000335">
    <property type="protein sequence ID" value="VAW16622.1"/>
    <property type="molecule type" value="Genomic_DNA"/>
</dbReference>
<organism evidence="1">
    <name type="scientific">hydrothermal vent metagenome</name>
    <dbReference type="NCBI Taxonomy" id="652676"/>
    <lineage>
        <taxon>unclassified sequences</taxon>
        <taxon>metagenomes</taxon>
        <taxon>ecological metagenomes</taxon>
    </lineage>
</organism>
<protein>
    <submittedName>
        <fullName evidence="1">Uncharacterized protein</fullName>
    </submittedName>
</protein>
<evidence type="ECO:0000313" key="1">
    <source>
        <dbReference type="EMBL" id="VAW16622.1"/>
    </source>
</evidence>